<dbReference type="EMBL" id="CWOW01000006">
    <property type="protein sequence ID" value="CSA41602.1"/>
    <property type="molecule type" value="Genomic_DNA"/>
</dbReference>
<dbReference type="Proteomes" id="UP000041770">
    <property type="component" value="Unassembled WGS sequence"/>
</dbReference>
<proteinExistence type="predicted"/>
<name>A0A655ZZV0_VIBCL</name>
<organism evidence="1 4">
    <name type="scientific">Vibrio cholerae</name>
    <dbReference type="NCBI Taxonomy" id="666"/>
    <lineage>
        <taxon>Bacteria</taxon>
        <taxon>Pseudomonadati</taxon>
        <taxon>Pseudomonadota</taxon>
        <taxon>Gammaproteobacteria</taxon>
        <taxon>Vibrionales</taxon>
        <taxon>Vibrionaceae</taxon>
        <taxon>Vibrio</taxon>
    </lineage>
</organism>
<accession>A0A655ZZV0</accession>
<reference evidence="3 4" key="1">
    <citation type="submission" date="2015-07" db="EMBL/GenBank/DDBJ databases">
        <authorList>
            <consortium name="Pathogen Informatics"/>
        </authorList>
    </citation>
    <scope>NUCLEOTIDE SEQUENCE [LARGE SCALE GENOMIC DNA]</scope>
    <source>
        <strain evidence="2 3">A316</strain>
        <strain evidence="1 4">A51</strain>
    </source>
</reference>
<evidence type="ECO:0000313" key="4">
    <source>
        <dbReference type="Proteomes" id="UP000044806"/>
    </source>
</evidence>
<dbReference type="EMBL" id="CWQY01000043">
    <property type="protein sequence ID" value="CSD26938.1"/>
    <property type="molecule type" value="Genomic_DNA"/>
</dbReference>
<sequence length="74" mass="8655">MQCHIGLLLNLLEQRQLNDSVFNNVSQIRLRHLIGFKFNPRKTILLPHFHRDVGRSAARFNARPSIKITQHNLT</sequence>
<evidence type="ECO:0000313" key="1">
    <source>
        <dbReference type="EMBL" id="CSA41602.1"/>
    </source>
</evidence>
<evidence type="ECO:0000313" key="2">
    <source>
        <dbReference type="EMBL" id="CSD26938.1"/>
    </source>
</evidence>
<protein>
    <submittedName>
        <fullName evidence="1">Uncharacterized protein</fullName>
    </submittedName>
</protein>
<gene>
    <name evidence="1" type="ORF">ERS013165_01539</name>
    <name evidence="2" type="ORF">ERS013200_03731</name>
</gene>
<dbReference type="Proteomes" id="UP000044806">
    <property type="component" value="Unassembled WGS sequence"/>
</dbReference>
<evidence type="ECO:0000313" key="3">
    <source>
        <dbReference type="Proteomes" id="UP000041770"/>
    </source>
</evidence>
<dbReference type="AlphaFoldDB" id="A0A655ZZV0"/>